<sequence length="174" mass="18933">MNPPSLASVDESASGTDAATSAAMRILAHFESFGTFGDLCGYTQQEMDALYSVGYAHYRNARYQAAHDIFAFLVQHDHLDRRYLHALAGALQALGKYTDAIKFYGLALGYDIDDTSVIVPMAECFARSGDRATALECLDALLALHAQTPQDPALVSRAEALRSLLNADRQGERT</sequence>
<dbReference type="InterPro" id="IPR005415">
    <property type="entry name" value="T3SS_Ca_resp_chp_LcrH/SycD"/>
</dbReference>
<dbReference type="Gene3D" id="1.25.40.10">
    <property type="entry name" value="Tetratricopeptide repeat domain"/>
    <property type="match status" value="1"/>
</dbReference>
<protein>
    <submittedName>
        <fullName evidence="2">Type III secretion system chaperone protein SscB</fullName>
    </submittedName>
</protein>
<dbReference type="SUPFAM" id="SSF48452">
    <property type="entry name" value="TPR-like"/>
    <property type="match status" value="1"/>
</dbReference>
<dbReference type="Pfam" id="PF07720">
    <property type="entry name" value="TPR_3"/>
    <property type="match status" value="1"/>
</dbReference>
<evidence type="ECO:0000313" key="2">
    <source>
        <dbReference type="EMBL" id="SUA80688.1"/>
    </source>
</evidence>
<reference evidence="2 3" key="1">
    <citation type="submission" date="2018-06" db="EMBL/GenBank/DDBJ databases">
        <authorList>
            <consortium name="Pathogen Informatics"/>
            <person name="Doyle S."/>
        </authorList>
    </citation>
    <scope>NUCLEOTIDE SEQUENCE [LARGE SCALE GENOMIC DNA]</scope>
    <source>
        <strain evidence="2 3">NCTC13160</strain>
    </source>
</reference>
<dbReference type="NCBIfam" id="TIGR02552">
    <property type="entry name" value="LcrH_SycD"/>
    <property type="match status" value="1"/>
</dbReference>
<dbReference type="RefSeq" id="WP_023597367.1">
    <property type="nucleotide sequence ID" value="NZ_CP009553.3"/>
</dbReference>
<dbReference type="InterPro" id="IPR011716">
    <property type="entry name" value="TPR-3"/>
</dbReference>
<dbReference type="Proteomes" id="UP000254573">
    <property type="component" value="Unassembled WGS sequence"/>
</dbReference>
<dbReference type="EMBL" id="UGSG01000001">
    <property type="protein sequence ID" value="SUA80688.1"/>
    <property type="molecule type" value="Genomic_DNA"/>
</dbReference>
<name>A0A378YV52_9BURK</name>
<proteinExistence type="inferred from homology"/>
<dbReference type="AlphaFoldDB" id="A0A378YV52"/>
<evidence type="ECO:0000313" key="3">
    <source>
        <dbReference type="Proteomes" id="UP000254573"/>
    </source>
</evidence>
<accession>A0A378YV52</accession>
<dbReference type="InterPro" id="IPR011990">
    <property type="entry name" value="TPR-like_helical_dom_sf"/>
</dbReference>
<dbReference type="OrthoDB" id="8908818at2"/>
<comment type="similarity">
    <text evidence="1">Belongs to the LcrH/SycD chaperone family.</text>
</comment>
<organism evidence="2 3">
    <name type="scientific">Pandoraea pnomenusa</name>
    <dbReference type="NCBI Taxonomy" id="93220"/>
    <lineage>
        <taxon>Bacteria</taxon>
        <taxon>Pseudomonadati</taxon>
        <taxon>Pseudomonadota</taxon>
        <taxon>Betaproteobacteria</taxon>
        <taxon>Burkholderiales</taxon>
        <taxon>Burkholderiaceae</taxon>
        <taxon>Pandoraea</taxon>
    </lineage>
</organism>
<gene>
    <name evidence="2" type="ORF">NCTC13160_03875</name>
</gene>
<evidence type="ECO:0000256" key="1">
    <source>
        <dbReference type="ARBA" id="ARBA00010244"/>
    </source>
</evidence>
<dbReference type="PRINTS" id="PR01595">
    <property type="entry name" value="SYCDCHAPRONE"/>
</dbReference>
<dbReference type="KEGG" id="ppnm:LV28_25450"/>